<dbReference type="RefSeq" id="WP_231315176.1">
    <property type="nucleotide sequence ID" value="NZ_JAAFZF010000052.1"/>
</dbReference>
<feature type="compositionally biased region" description="Basic and acidic residues" evidence="1">
    <location>
        <begin position="163"/>
        <end position="174"/>
    </location>
</feature>
<feature type="region of interest" description="Disordered" evidence="1">
    <location>
        <begin position="159"/>
        <end position="211"/>
    </location>
</feature>
<sequence>MQQRSMFPMHRGMGPGAFTGRSPMMRFGANTFANGRSMMGPGFIGVRRPMMGPRATPFGGMLGRQQMGGGGLLASLFGRKNSMGSGFMGMPGAGGAQRTGGLLQSLTSPGGLNNFLNNTQQVLKTAQTLGPMIQQYGPLVKNLPALWKLYRGLKNADTNETTNTEKTEPIKDESTSFELSDKKKKKKSASNSNTRPQYTVPKGTSVPKLYV</sequence>
<gene>
    <name evidence="2" type="ORF">LRS37_14260</name>
</gene>
<comment type="caution">
    <text evidence="2">The sequence shown here is derived from an EMBL/GenBank/DDBJ whole genome shotgun (WGS) entry which is preliminary data.</text>
</comment>
<evidence type="ECO:0000256" key="1">
    <source>
        <dbReference type="SAM" id="MobiDB-lite"/>
    </source>
</evidence>
<name>A0ABS8QL90_9BACI</name>
<protein>
    <submittedName>
        <fullName evidence="2">YqfQ family protein</fullName>
    </submittedName>
</protein>
<evidence type="ECO:0000313" key="2">
    <source>
        <dbReference type="EMBL" id="MCD4840015.1"/>
    </source>
</evidence>
<accession>A0ABS8QL90</accession>
<feature type="region of interest" description="Disordered" evidence="1">
    <location>
        <begin position="1"/>
        <end position="21"/>
    </location>
</feature>
<reference evidence="2 3" key="1">
    <citation type="journal article" date="2023" name="Antonie Van Leeuwenhoek">
        <title>Unveiling the genomic potential of a novel thermostable glycoside hydrolases producing Neobacillus sedimentimangrovi UE25.</title>
        <authorList>
            <person name="Ejaz U."/>
            <person name="Saleem F."/>
            <person name="Rashid R."/>
            <person name="Hasan K.A."/>
            <person name="Syed M.N."/>
            <person name="Sohail M."/>
        </authorList>
    </citation>
    <scope>NUCLEOTIDE SEQUENCE [LARGE SCALE GENOMIC DNA]</scope>
    <source>
        <strain evidence="2 3">UE25</strain>
    </source>
</reference>
<dbReference type="Pfam" id="PF14181">
    <property type="entry name" value="YqfQ"/>
    <property type="match status" value="1"/>
</dbReference>
<keyword evidence="3" id="KW-1185">Reference proteome</keyword>
<dbReference type="Proteomes" id="UP001162836">
    <property type="component" value="Unassembled WGS sequence"/>
</dbReference>
<organism evidence="2 3">
    <name type="scientific">Neobacillus sedimentimangrovi</name>
    <dbReference type="NCBI Taxonomy" id="2699460"/>
    <lineage>
        <taxon>Bacteria</taxon>
        <taxon>Bacillati</taxon>
        <taxon>Bacillota</taxon>
        <taxon>Bacilli</taxon>
        <taxon>Bacillales</taxon>
        <taxon>Bacillaceae</taxon>
        <taxon>Neobacillus</taxon>
    </lineage>
</organism>
<proteinExistence type="predicted"/>
<dbReference type="InterPro" id="IPR025571">
    <property type="entry name" value="YqfQ"/>
</dbReference>
<evidence type="ECO:0000313" key="3">
    <source>
        <dbReference type="Proteomes" id="UP001162836"/>
    </source>
</evidence>
<dbReference type="EMBL" id="JAJODE010000050">
    <property type="protein sequence ID" value="MCD4840015.1"/>
    <property type="molecule type" value="Genomic_DNA"/>
</dbReference>